<dbReference type="Gene3D" id="3.60.10.10">
    <property type="entry name" value="Endonuclease/exonuclease/phosphatase"/>
    <property type="match status" value="1"/>
</dbReference>
<evidence type="ECO:0000313" key="1">
    <source>
        <dbReference type="EMBL" id="KAJ7405158.1"/>
    </source>
</evidence>
<comment type="caution">
    <text evidence="1">The sequence shown here is derived from an EMBL/GenBank/DDBJ whole genome shotgun (WGS) entry which is preliminary data.</text>
</comment>
<reference evidence="1" key="1">
    <citation type="submission" date="2019-10" db="EMBL/GenBank/DDBJ databases">
        <authorList>
            <person name="Soares A.E.R."/>
            <person name="Aleixo A."/>
            <person name="Schneider P."/>
            <person name="Miyaki C.Y."/>
            <person name="Schneider M.P."/>
            <person name="Mello C."/>
            <person name="Vasconcelos A.T.R."/>
        </authorList>
    </citation>
    <scope>NUCLEOTIDE SEQUENCE</scope>
    <source>
        <tissue evidence="1">Muscle</tissue>
    </source>
</reference>
<protein>
    <submittedName>
        <fullName evidence="1">Rna-directed dna polymerase from mobile element jockey-like</fullName>
    </submittedName>
</protein>
<organism evidence="1 2">
    <name type="scientific">Willisornis vidua</name>
    <name type="common">Xingu scale-backed antbird</name>
    <dbReference type="NCBI Taxonomy" id="1566151"/>
    <lineage>
        <taxon>Eukaryota</taxon>
        <taxon>Metazoa</taxon>
        <taxon>Chordata</taxon>
        <taxon>Craniata</taxon>
        <taxon>Vertebrata</taxon>
        <taxon>Euteleostomi</taxon>
        <taxon>Archelosauria</taxon>
        <taxon>Archosauria</taxon>
        <taxon>Dinosauria</taxon>
        <taxon>Saurischia</taxon>
        <taxon>Theropoda</taxon>
        <taxon>Coelurosauria</taxon>
        <taxon>Aves</taxon>
        <taxon>Neognathae</taxon>
        <taxon>Neoaves</taxon>
        <taxon>Telluraves</taxon>
        <taxon>Australaves</taxon>
        <taxon>Passeriformes</taxon>
        <taxon>Thamnophilidae</taxon>
        <taxon>Willisornis</taxon>
    </lineage>
</organism>
<sequence>MPLFKGWCSSEVLQPVILVDAGDERVIDVLETTEMPENRKKAVGSITQLKCIYTNPHSMGNTEKKLQAIVQQENYDTIVIMETWWDESHNWNAATDGYKLLRRDRQGKISGLTMQSCLGKTQF</sequence>
<name>A0ABQ9CS07_9PASS</name>
<dbReference type="EMBL" id="WHWB01034725">
    <property type="protein sequence ID" value="KAJ7405158.1"/>
    <property type="molecule type" value="Genomic_DNA"/>
</dbReference>
<dbReference type="InterPro" id="IPR036691">
    <property type="entry name" value="Endo/exonu/phosph_ase_sf"/>
</dbReference>
<evidence type="ECO:0000313" key="2">
    <source>
        <dbReference type="Proteomes" id="UP001145742"/>
    </source>
</evidence>
<gene>
    <name evidence="1" type="ORF">WISP_141652</name>
</gene>
<proteinExistence type="predicted"/>
<keyword evidence="2" id="KW-1185">Reference proteome</keyword>
<accession>A0ABQ9CS07</accession>
<dbReference type="Proteomes" id="UP001145742">
    <property type="component" value="Unassembled WGS sequence"/>
</dbReference>